<dbReference type="PROSITE" id="PS50822">
    <property type="entry name" value="PIWI"/>
    <property type="match status" value="1"/>
</dbReference>
<dbReference type="EMBL" id="JAUCMV010000002">
    <property type="protein sequence ID" value="KAK0415405.1"/>
    <property type="molecule type" value="Genomic_DNA"/>
</dbReference>
<dbReference type="InterPro" id="IPR012337">
    <property type="entry name" value="RNaseH-like_sf"/>
</dbReference>
<dbReference type="Pfam" id="PF02170">
    <property type="entry name" value="PAZ"/>
    <property type="match status" value="1"/>
</dbReference>
<dbReference type="CDD" id="cd02846">
    <property type="entry name" value="PAZ_argonaute_like"/>
    <property type="match status" value="1"/>
</dbReference>
<comment type="similarity">
    <text evidence="1">Belongs to the argonaute family.</text>
</comment>
<dbReference type="SUPFAM" id="SSF101690">
    <property type="entry name" value="PAZ domain"/>
    <property type="match status" value="1"/>
</dbReference>
<evidence type="ECO:0000256" key="1">
    <source>
        <dbReference type="RuleBase" id="RU361178"/>
    </source>
</evidence>
<comment type="caution">
    <text evidence="5">The sequence shown here is derived from an EMBL/GenBank/DDBJ whole genome shotgun (WGS) entry which is preliminary data.</text>
</comment>
<dbReference type="PROSITE" id="PS50821">
    <property type="entry name" value="PAZ"/>
    <property type="match status" value="1"/>
</dbReference>
<feature type="compositionally biased region" description="Low complexity" evidence="2">
    <location>
        <begin position="57"/>
        <end position="96"/>
    </location>
</feature>
<evidence type="ECO:0000256" key="2">
    <source>
        <dbReference type="SAM" id="MobiDB-lite"/>
    </source>
</evidence>
<proteinExistence type="inferred from homology"/>
<feature type="region of interest" description="Disordered" evidence="2">
    <location>
        <begin position="1"/>
        <end position="96"/>
    </location>
</feature>
<dbReference type="Gene3D" id="3.30.420.10">
    <property type="entry name" value="Ribonuclease H-like superfamily/Ribonuclease H"/>
    <property type="match status" value="1"/>
</dbReference>
<evidence type="ECO:0008006" key="7">
    <source>
        <dbReference type="Google" id="ProtNLM"/>
    </source>
</evidence>
<dbReference type="PANTHER" id="PTHR22891">
    <property type="entry name" value="EUKARYOTIC TRANSLATION INITIATION FACTOR 2C"/>
    <property type="match status" value="1"/>
</dbReference>
<dbReference type="InterPro" id="IPR003100">
    <property type="entry name" value="PAZ_dom"/>
</dbReference>
<evidence type="ECO:0000259" key="3">
    <source>
        <dbReference type="PROSITE" id="PS50821"/>
    </source>
</evidence>
<dbReference type="SMART" id="SM00949">
    <property type="entry name" value="PAZ"/>
    <property type="match status" value="1"/>
</dbReference>
<gene>
    <name evidence="5" type="ORF">QR680_011930</name>
</gene>
<evidence type="ECO:0000259" key="4">
    <source>
        <dbReference type="PROSITE" id="PS50822"/>
    </source>
</evidence>
<feature type="domain" description="Piwi" evidence="4">
    <location>
        <begin position="620"/>
        <end position="931"/>
    </location>
</feature>
<keyword evidence="6" id="KW-1185">Reference proteome</keyword>
<dbReference type="GO" id="GO:0003723">
    <property type="term" value="F:RNA binding"/>
    <property type="evidence" value="ECO:0007669"/>
    <property type="project" value="InterPro"/>
</dbReference>
<organism evidence="5 6">
    <name type="scientific">Steinernema hermaphroditum</name>
    <dbReference type="NCBI Taxonomy" id="289476"/>
    <lineage>
        <taxon>Eukaryota</taxon>
        <taxon>Metazoa</taxon>
        <taxon>Ecdysozoa</taxon>
        <taxon>Nematoda</taxon>
        <taxon>Chromadorea</taxon>
        <taxon>Rhabditida</taxon>
        <taxon>Tylenchina</taxon>
        <taxon>Panagrolaimomorpha</taxon>
        <taxon>Strongyloidoidea</taxon>
        <taxon>Steinernematidae</taxon>
        <taxon>Steinernema</taxon>
    </lineage>
</organism>
<dbReference type="AlphaFoldDB" id="A0AA39I085"/>
<dbReference type="SMART" id="SM00950">
    <property type="entry name" value="Piwi"/>
    <property type="match status" value="1"/>
</dbReference>
<dbReference type="Gene3D" id="2.170.260.10">
    <property type="entry name" value="paz domain"/>
    <property type="match status" value="1"/>
</dbReference>
<dbReference type="Pfam" id="PF02171">
    <property type="entry name" value="Piwi"/>
    <property type="match status" value="1"/>
</dbReference>
<evidence type="ECO:0000313" key="5">
    <source>
        <dbReference type="EMBL" id="KAK0415405.1"/>
    </source>
</evidence>
<accession>A0AA39I085</accession>
<sequence>MSSFKIPKKRQAEDTQSPLPSKQPFQGSSRGTPQRPSSALGTPSSARSMSSHYGRDSPASRGSPSFSRGPPSSSRGPSNVYGTPPSSRGVGPSGSRSYDVKMNGFAIKMTKQMKIFRFELRLAAVFVKKTTGQEVEKDMAERIFKDDVTMQLRRRAFWDIFQSMVKTDDRVFGTNRHRFVYDCGIQFYSDLEIIPEITAKNGDIDVRTLSASTMAFLGGVTRINYTIKNTGNFDIGPETTDMGTDRSVQQFLELLTSQGLYAEGDKHLLFRNQRYDVSDSEVVTGRRVPFPFCVKVGSAKSVCLSDKTIILQMEKKTTPFFPDTVFRNSATVDTTVLDFVNQTQDQLWKREVKGLMVMTTHLRRARYFRVRDFSDKTCNEMHFMMGDREISVAEYFAEKHKFRTNAGGMPCVIEMIKRRDGNVVNYYPMDALKIVKGQRILDKKQTPEIIEHLISRARVLPNEMLGDIQKELRKVKTGEAERYLKEFGIRISDELMDAKAKILQAPAIVYGGGESEQPTTDNGMKNAWKDGQTFFRPGVITNSQKGANRWLFVYVNLDANRDGRDMCGFLDSFVKTATRRGIVVEKPEVRELDTRGKYGDDVWKEVVELGKFAHVNEVKYILFVQQQRKDDVPREMMKLLETYYKITTQQVNMQTVKKANGPRGAQMVIDNILKKTNEKLGGLNSRIRPHRDIAQWFTKDVMYMGLDISHPGIGGASPTPTVVGMVFSKNECLDVGGRVWYQKPREHLLENMKPYIKEALEEFKRNSGKYPATIIVYRGGVSEGEYAKLDQAEIRQFREVFEELRTKPSLKYITVQRNSGYRLMPRQPNNFHGAKDPVRQNVLPGTCADAGIVNEALKEFILVPHQAIQGTAKPSKYVLVHDDPKPISMDHLEMVTNTLCYIHGIVSSPVSCPSILYQAGDVAKRGMANYKIYSQRKNIMAPPEQASEEERQQHYESLCEKLNVILDHKFWA</sequence>
<name>A0AA39I085_9BILA</name>
<feature type="domain" description="PAZ" evidence="3">
    <location>
        <begin position="335"/>
        <end position="436"/>
    </location>
</feature>
<feature type="compositionally biased region" description="Polar residues" evidence="2">
    <location>
        <begin position="14"/>
        <end position="51"/>
    </location>
</feature>
<dbReference type="InterPro" id="IPR036397">
    <property type="entry name" value="RNaseH_sf"/>
</dbReference>
<dbReference type="Gene3D" id="3.40.50.2300">
    <property type="match status" value="1"/>
</dbReference>
<dbReference type="InterPro" id="IPR003165">
    <property type="entry name" value="Piwi"/>
</dbReference>
<protein>
    <recommendedName>
        <fullName evidence="7">Piwi domain-containing protein</fullName>
    </recommendedName>
</protein>
<dbReference type="SUPFAM" id="SSF53098">
    <property type="entry name" value="Ribonuclease H-like"/>
    <property type="match status" value="1"/>
</dbReference>
<dbReference type="Proteomes" id="UP001175271">
    <property type="component" value="Unassembled WGS sequence"/>
</dbReference>
<dbReference type="InterPro" id="IPR036085">
    <property type="entry name" value="PAZ_dom_sf"/>
</dbReference>
<reference evidence="5" key="1">
    <citation type="submission" date="2023-06" db="EMBL/GenBank/DDBJ databases">
        <title>Genomic analysis of the entomopathogenic nematode Steinernema hermaphroditum.</title>
        <authorList>
            <person name="Schwarz E.M."/>
            <person name="Heppert J.K."/>
            <person name="Baniya A."/>
            <person name="Schwartz H.T."/>
            <person name="Tan C.-H."/>
            <person name="Antoshechkin I."/>
            <person name="Sternberg P.W."/>
            <person name="Goodrich-Blair H."/>
            <person name="Dillman A.R."/>
        </authorList>
    </citation>
    <scope>NUCLEOTIDE SEQUENCE</scope>
    <source>
        <strain evidence="5">PS9179</strain>
        <tissue evidence="5">Whole animal</tissue>
    </source>
</reference>
<evidence type="ECO:0000313" key="6">
    <source>
        <dbReference type="Proteomes" id="UP001175271"/>
    </source>
</evidence>